<reference evidence="6" key="1">
    <citation type="submission" date="2022-06" db="EMBL/GenBank/DDBJ databases">
        <title>Gracilimonas sp. CAU 1638 isolated from sea sediment.</title>
        <authorList>
            <person name="Kim W."/>
        </authorList>
    </citation>
    <scope>NUCLEOTIDE SEQUENCE</scope>
    <source>
        <strain evidence="6">CAU 1638</strain>
    </source>
</reference>
<comment type="function">
    <text evidence="5">Transfers and isomerizes the ribose moiety from AdoMet to the 7-aminomethyl group of 7-deazaguanine (preQ1-tRNA) to give epoxyqueuosine (oQ-tRNA).</text>
</comment>
<dbReference type="GO" id="GO:0051075">
    <property type="term" value="F:S-adenosylmethionine:tRNA ribosyltransferase-isomerase activity"/>
    <property type="evidence" value="ECO:0007669"/>
    <property type="project" value="UniProtKB-EC"/>
</dbReference>
<evidence type="ECO:0000256" key="5">
    <source>
        <dbReference type="HAMAP-Rule" id="MF_00113"/>
    </source>
</evidence>
<dbReference type="GO" id="GO:0005737">
    <property type="term" value="C:cytoplasm"/>
    <property type="evidence" value="ECO:0007669"/>
    <property type="project" value="UniProtKB-SubCell"/>
</dbReference>
<organism evidence="6 7">
    <name type="scientific">Gracilimonas sediminicola</name>
    <dbReference type="NCBI Taxonomy" id="2952158"/>
    <lineage>
        <taxon>Bacteria</taxon>
        <taxon>Pseudomonadati</taxon>
        <taxon>Balneolota</taxon>
        <taxon>Balneolia</taxon>
        <taxon>Balneolales</taxon>
        <taxon>Balneolaceae</taxon>
        <taxon>Gracilimonas</taxon>
    </lineage>
</organism>
<dbReference type="Proteomes" id="UP001139125">
    <property type="component" value="Unassembled WGS sequence"/>
</dbReference>
<evidence type="ECO:0000313" key="7">
    <source>
        <dbReference type="Proteomes" id="UP001139125"/>
    </source>
</evidence>
<dbReference type="Gene3D" id="2.40.10.240">
    <property type="entry name" value="QueA-like"/>
    <property type="match status" value="1"/>
</dbReference>
<evidence type="ECO:0000256" key="1">
    <source>
        <dbReference type="ARBA" id="ARBA00022490"/>
    </source>
</evidence>
<dbReference type="RefSeq" id="WP_255133920.1">
    <property type="nucleotide sequence ID" value="NZ_JANDBC010000001.1"/>
</dbReference>
<dbReference type="PANTHER" id="PTHR30307">
    <property type="entry name" value="S-ADENOSYLMETHIONINE:TRNA RIBOSYLTRANSFERASE-ISOMERASE"/>
    <property type="match status" value="1"/>
</dbReference>
<keyword evidence="4 5" id="KW-0671">Queuosine biosynthesis</keyword>
<name>A0A9X2L2M9_9BACT</name>
<keyword evidence="2 5" id="KW-0808">Transferase</keyword>
<comment type="pathway">
    <text evidence="5">tRNA modification; tRNA-queuosine biosynthesis.</text>
</comment>
<dbReference type="InterPro" id="IPR042119">
    <property type="entry name" value="QueA_dom2"/>
</dbReference>
<comment type="subunit">
    <text evidence="5">Monomer.</text>
</comment>
<evidence type="ECO:0000256" key="4">
    <source>
        <dbReference type="ARBA" id="ARBA00022785"/>
    </source>
</evidence>
<evidence type="ECO:0000256" key="3">
    <source>
        <dbReference type="ARBA" id="ARBA00022691"/>
    </source>
</evidence>
<comment type="caution">
    <text evidence="6">The sequence shown here is derived from an EMBL/GenBank/DDBJ whole genome shotgun (WGS) entry which is preliminary data.</text>
</comment>
<dbReference type="PANTHER" id="PTHR30307:SF0">
    <property type="entry name" value="S-ADENOSYLMETHIONINE:TRNA RIBOSYLTRANSFERASE-ISOMERASE"/>
    <property type="match status" value="1"/>
</dbReference>
<keyword evidence="7" id="KW-1185">Reference proteome</keyword>
<evidence type="ECO:0000256" key="2">
    <source>
        <dbReference type="ARBA" id="ARBA00022679"/>
    </source>
</evidence>
<dbReference type="HAMAP" id="MF_00113">
    <property type="entry name" value="QueA"/>
    <property type="match status" value="1"/>
</dbReference>
<dbReference type="AlphaFoldDB" id="A0A9X2L2M9"/>
<proteinExistence type="inferred from homology"/>
<comment type="subcellular location">
    <subcellularLocation>
        <location evidence="5">Cytoplasm</location>
    </subcellularLocation>
</comment>
<gene>
    <name evidence="5 6" type="primary">queA</name>
    <name evidence="6" type="ORF">NM125_06330</name>
</gene>
<dbReference type="EC" id="2.4.99.17" evidence="5"/>
<dbReference type="NCBIfam" id="NF001140">
    <property type="entry name" value="PRK00147.1"/>
    <property type="match status" value="1"/>
</dbReference>
<dbReference type="Gene3D" id="3.40.1780.10">
    <property type="entry name" value="QueA-like"/>
    <property type="match status" value="1"/>
</dbReference>
<keyword evidence="6" id="KW-0328">Glycosyltransferase</keyword>
<dbReference type="EMBL" id="JANDBC010000001">
    <property type="protein sequence ID" value="MCP9291195.1"/>
    <property type="molecule type" value="Genomic_DNA"/>
</dbReference>
<dbReference type="GO" id="GO:0008616">
    <property type="term" value="P:tRNA queuosine(34) biosynthetic process"/>
    <property type="evidence" value="ECO:0007669"/>
    <property type="project" value="UniProtKB-UniRule"/>
</dbReference>
<dbReference type="InterPro" id="IPR003699">
    <property type="entry name" value="QueA"/>
</dbReference>
<dbReference type="SUPFAM" id="SSF111337">
    <property type="entry name" value="QueA-like"/>
    <property type="match status" value="1"/>
</dbReference>
<dbReference type="InterPro" id="IPR036100">
    <property type="entry name" value="QueA_sf"/>
</dbReference>
<protein>
    <recommendedName>
        <fullName evidence="5">S-adenosylmethionine:tRNA ribosyltransferase-isomerase</fullName>
        <ecNumber evidence="5">2.4.99.17</ecNumber>
    </recommendedName>
    <alternativeName>
        <fullName evidence="5">Queuosine biosynthesis protein QueA</fullName>
    </alternativeName>
</protein>
<comment type="similarity">
    <text evidence="5">Belongs to the QueA family.</text>
</comment>
<accession>A0A9X2L2M9</accession>
<dbReference type="Pfam" id="PF02547">
    <property type="entry name" value="Queuosine_synth"/>
    <property type="match status" value="1"/>
</dbReference>
<sequence length="333" mass="37568">MKFTLSDFDYNLPEELIAQSPAQPRDHARLLVYNRADKTITDDHFYNIGDYLPDDTTMVVNNSKVEKCRLLFDDGKKELFVTSVSNNNTIEAMVRPGKKFKQGKELQLAEGISAKVINIAEDGLRTLVLSCDIDNPKLEPYKHTPFPPYIEQDESLSEEYQTVYAKDLGSKAAPTAGLHFTDELLAKLKDVGIKKTEVTLHVGLGTFAPVKTENLDEHNMHSEWFQLTESTCEELNAARHITAVGTTSIRVLETASNSEREFTPESRETDIFITPGYSFKAVDALITNFHLPKSTLLMLVAAFMGFDEMKRVYEHAISEEYSFYSFGDAMLIL</sequence>
<evidence type="ECO:0000313" key="6">
    <source>
        <dbReference type="EMBL" id="MCP9291195.1"/>
    </source>
</evidence>
<keyword evidence="1 5" id="KW-0963">Cytoplasm</keyword>
<dbReference type="NCBIfam" id="TIGR00113">
    <property type="entry name" value="queA"/>
    <property type="match status" value="1"/>
</dbReference>
<dbReference type="InterPro" id="IPR042118">
    <property type="entry name" value="QueA_dom1"/>
</dbReference>
<keyword evidence="3 5" id="KW-0949">S-adenosyl-L-methionine</keyword>
<comment type="catalytic activity">
    <reaction evidence="5">
        <text>7-aminomethyl-7-carbaguanosine(34) in tRNA + S-adenosyl-L-methionine = epoxyqueuosine(34) in tRNA + adenine + L-methionine + 2 H(+)</text>
        <dbReference type="Rhea" id="RHEA:32155"/>
        <dbReference type="Rhea" id="RHEA-COMP:10342"/>
        <dbReference type="Rhea" id="RHEA-COMP:18582"/>
        <dbReference type="ChEBI" id="CHEBI:15378"/>
        <dbReference type="ChEBI" id="CHEBI:16708"/>
        <dbReference type="ChEBI" id="CHEBI:57844"/>
        <dbReference type="ChEBI" id="CHEBI:59789"/>
        <dbReference type="ChEBI" id="CHEBI:82833"/>
        <dbReference type="ChEBI" id="CHEBI:194443"/>
        <dbReference type="EC" id="2.4.99.17"/>
    </reaction>
</comment>